<dbReference type="SUPFAM" id="SSF47050">
    <property type="entry name" value="VHP, Villin headpiece domain"/>
    <property type="match status" value="1"/>
</dbReference>
<feature type="region of interest" description="Disordered" evidence="3">
    <location>
        <begin position="883"/>
        <end position="918"/>
    </location>
</feature>
<feature type="region of interest" description="Disordered" evidence="3">
    <location>
        <begin position="942"/>
        <end position="970"/>
    </location>
</feature>
<feature type="compositionally biased region" description="Basic and acidic residues" evidence="3">
    <location>
        <begin position="883"/>
        <end position="896"/>
    </location>
</feature>
<gene>
    <name evidence="5" type="ORF">KQX54_001377</name>
</gene>
<dbReference type="Gene3D" id="3.40.20.10">
    <property type="entry name" value="Severin"/>
    <property type="match status" value="5"/>
</dbReference>
<evidence type="ECO:0000259" key="4">
    <source>
        <dbReference type="PROSITE" id="PS51089"/>
    </source>
</evidence>
<keyword evidence="2" id="KW-0175">Coiled coil</keyword>
<dbReference type="SMART" id="SM00262">
    <property type="entry name" value="GEL"/>
    <property type="match status" value="2"/>
</dbReference>
<feature type="compositionally biased region" description="Low complexity" evidence="3">
    <location>
        <begin position="146"/>
        <end position="158"/>
    </location>
</feature>
<keyword evidence="6" id="KW-1185">Reference proteome</keyword>
<dbReference type="SUPFAM" id="SSF55753">
    <property type="entry name" value="Actin depolymerizing proteins"/>
    <property type="match status" value="5"/>
</dbReference>
<evidence type="ECO:0000313" key="6">
    <source>
        <dbReference type="Proteomes" id="UP000826195"/>
    </source>
</evidence>
<dbReference type="GO" id="GO:0005546">
    <property type="term" value="F:phosphatidylinositol-4,5-bisphosphate binding"/>
    <property type="evidence" value="ECO:0007669"/>
    <property type="project" value="TreeGrafter"/>
</dbReference>
<evidence type="ECO:0000256" key="1">
    <source>
        <dbReference type="ARBA" id="ARBA00008418"/>
    </source>
</evidence>
<dbReference type="GO" id="GO:0008154">
    <property type="term" value="P:actin polymerization or depolymerization"/>
    <property type="evidence" value="ECO:0007669"/>
    <property type="project" value="TreeGrafter"/>
</dbReference>
<dbReference type="GO" id="GO:0005737">
    <property type="term" value="C:cytoplasm"/>
    <property type="evidence" value="ECO:0007669"/>
    <property type="project" value="TreeGrafter"/>
</dbReference>
<comment type="caution">
    <text evidence="5">The sequence shown here is derived from an EMBL/GenBank/DDBJ whole genome shotgun (WGS) entry which is preliminary data.</text>
</comment>
<feature type="region of interest" description="Disordered" evidence="3">
    <location>
        <begin position="297"/>
        <end position="326"/>
    </location>
</feature>
<feature type="compositionally biased region" description="Low complexity" evidence="3">
    <location>
        <begin position="304"/>
        <end position="313"/>
    </location>
</feature>
<feature type="coiled-coil region" evidence="2">
    <location>
        <begin position="1304"/>
        <end position="1331"/>
    </location>
</feature>
<accession>A0AAV7HWE3</accession>
<sequence length="2338" mass="260831">MITISNPINGLSNSVLFRPIIKLTKKTLTNLCCIAIFQSLHSVVNTVSSGGSGCFDMVAAGVTDLMAANEGSSSSDSLARRSRTSTTNSIIGKKTASIRETKASRLRAASIVSPIDGSTLPRKTGFPDGLSAWSSQSATLYNKQKSPMSSSSSLSQASSRDRDKYHQRRTSTKSSEPEDKLIDSVNSERIVRRSKRLALKASATKTSSAFSDLNKNPLGVGRYQNSDSKDSTRRVSNHQSTSDSVTVRASSTSTSTTLASSSGTKRTSTNRISGHDSSEVLQQRVDALTARTRATMERVERLASSSSSSPSSSHAITPVDSRSTNLRLGDYHTSGIPQMVTSRSPNFTKQPPKNVRVLSSNASASSFLLTTNNLSSSTSKTINDEVQVISSTTVSSSRNQSALISILKHKSLDIETTTADESRQFVTLAVDNIKVNNKKHGILKKRSSLDENEILRRRNNSPDVYAELSSLDYSPISTNERRSSLDELVKRPRSPESHLTSILKRKTSGEDDREEFYTTEPQSILKRPSSGSCKLNSAGHHVSIAAAVAKTLGNTEFINGGACTQVRPILKKKISREESSSSDPPSLEPRPILKKKSSTESDEHEDKPKKTILKSSKKSSEDSSNESEATSPKKLSVLKNRALQRRTNSLPECDAVRSILKNSSSGRSRSSDSTRDLCLRKRARSVGHENTSHGNWNEMYDTFKDSIDVDCRPTPISSSLRCNNFTSSIAPIVSFKLPSREDEVIYCDSNAEDSAANDDETNLTNINSNKKLDDNIVKLRRARHISRRYRNRKELLLPNAIDVLQTLPKTVVIDTIPTVELLDSRKAKVDEKLLSGIEKMHVIGINKDREELDSSTLENRRQISTGTGRNVSQMALRFKAMEEERVKTTSVKESKLPRHNNSHQQRLGNDPLGQPHSKDLYDRFVTQPVTYQEVHEAVLLNQGISRPSGEMTSVSSTRKQDSKSDDVDPSKLSLADRVKLFNRRIDTENTGKSGVTLDRTQRRLNSRFRTQPVTVEEVEVASRNIPSKIDNLKRVPSESLGIVSTPETISQINNEQPKGILKSSSSHVLGLRNSTGEFIPVSESSSNSSSEVDVACCVGNDKIPYLREQEPRIVKQSIENESCNECCTDVNDGVVLRNKNYSRVCESTQAVVKSSSNGSKKNNTVPSSEYIDSNNSSNSISNGNATGSCRTTDSAHCISKNQTQRILNSRKFRRKSESESIFCEDKNYLASDITTSTKNQRPVSSVPCVDFPGMSIADRLAALQRSGTTDWKRRVTTETVPLIIVDKPIDNDSKKSSDLCQKEKDELAIKQRRLADRLEKLESAAEGWRKRVVETDAITFSVAGKMRVELPDSILPQKLFESMGNCVSDAKKKIPRPEHFRKGNTKDMSGSNEYLTQPTLPKDTSDDSGEESTTNRKSCSIQYVPRADDETFTSFFESLSVDKCREESIDVDESDFDVITPYSELLGVRRTTKFQRRHVSSRNPIKILAARTDIKDEYTEIITGVAERVMKMTNIEKLAQNSNLAVEALAGLASTENFNAITLKNVTDSAVYGTKKLRPYKELMLILVKGRRHVQVRLVQPVASSVNSGDNYILVTRSELYHYSGKFSNVIEKSRAADIALRIQRHKDLGCHAPQVITINEGNSTSLSDVRNFWKHLCESDINSSVVEAGLPEEDELYESALIATNVVYEVVNDELIPLEKYWGAIPKIKILDPSKILVFDFGSEMYIWHGKIASKEKRSVATRLAQELWDEGYDYSECTACPIDAASLIGRRLTELSAVKKDVKRPEWCLIAKLTQHTETILFREKFLDWPNATGIIKVKKSQEKEQVDGKIIVDPPDVNLMLQPNDTPVDLILEGCHLGRGSGWFDEEFSRQYLVTTTNVTVWNVDEYSYSQLDDSSVGQFFTGDSYIVRWMYRITITGRELSGLPSKHAVDGRNRCAYFIWQGKNSSLNQQGTAALLTVELDGEKGPHIRVVEGNEPAAFLNLFKGGMVVHSGKKSDKQNVKKLRIFVSRGAEENETCLIEVPCSPRQLKSRGSLVFVDNKLRKISVWHGRHSLTHIRENAVHAAQKLVENCPIEAGFSNYSDIKVEEIFEGEEPKEFVNSVMNKKLHMTLNKKTIPLHTPRLFHFSSSSGEFTVTELLCPHRSKVPTPFPFIQEEFYQANQPSLFLLDNKDELWLWQGWWPDTGLDDQTGSGAVRWQAERKAAMTVAIEYWNKTHSNSKKKCVYLIWAGLEPLEFINLFPTWTDRDDIAELNMEDGRAPGEILSVESELARLTQRTYPPAQLLQRPLPAGVDPTTLELYLSPQHFTELLGMNMEEFRELPAWKQISIKKEIGLF</sequence>
<feature type="compositionally biased region" description="Polar residues" evidence="3">
    <location>
        <begin position="942"/>
        <end position="957"/>
    </location>
</feature>
<dbReference type="InterPro" id="IPR007122">
    <property type="entry name" value="Villin/Gelsolin"/>
</dbReference>
<proteinExistence type="inferred from homology"/>
<dbReference type="GO" id="GO:0051016">
    <property type="term" value="P:barbed-end actin filament capping"/>
    <property type="evidence" value="ECO:0007669"/>
    <property type="project" value="TreeGrafter"/>
</dbReference>
<dbReference type="Proteomes" id="UP000826195">
    <property type="component" value="Unassembled WGS sequence"/>
</dbReference>
<name>A0AAV7HWE3_COTGL</name>
<feature type="region of interest" description="Disordered" evidence="3">
    <location>
        <begin position="141"/>
        <end position="280"/>
    </location>
</feature>
<reference evidence="5 6" key="1">
    <citation type="journal article" date="2021" name="J. Hered.">
        <title>A chromosome-level genome assembly of the parasitoid wasp, Cotesia glomerata (Hymenoptera: Braconidae).</title>
        <authorList>
            <person name="Pinto B.J."/>
            <person name="Weis J.J."/>
            <person name="Gamble T."/>
            <person name="Ode P.J."/>
            <person name="Paul R."/>
            <person name="Zaspel J.M."/>
        </authorList>
    </citation>
    <scope>NUCLEOTIDE SEQUENCE [LARGE SCALE GENOMIC DNA]</scope>
    <source>
        <strain evidence="5">CgM1</strain>
    </source>
</reference>
<feature type="compositionally biased region" description="Polar residues" evidence="3">
    <location>
        <begin position="1386"/>
        <end position="1399"/>
    </location>
</feature>
<dbReference type="Gene3D" id="1.10.950.10">
    <property type="entry name" value="Villin headpiece domain"/>
    <property type="match status" value="1"/>
</dbReference>
<dbReference type="InterPro" id="IPR007123">
    <property type="entry name" value="Gelsolin-like_dom"/>
</dbReference>
<feature type="compositionally biased region" description="Basic and acidic residues" evidence="3">
    <location>
        <begin position="958"/>
        <end position="970"/>
    </location>
</feature>
<comment type="similarity">
    <text evidence="1">Belongs to the villin/gelsolin family.</text>
</comment>
<dbReference type="PANTHER" id="PTHR11977:SF45">
    <property type="entry name" value="SUPERVILLIN"/>
    <property type="match status" value="1"/>
</dbReference>
<evidence type="ECO:0000313" key="5">
    <source>
        <dbReference type="EMBL" id="KAH0537861.1"/>
    </source>
</evidence>
<feature type="region of interest" description="Disordered" evidence="3">
    <location>
        <begin position="1371"/>
        <end position="1419"/>
    </location>
</feature>
<dbReference type="InterPro" id="IPR003128">
    <property type="entry name" value="Villin_headpiece"/>
</dbReference>
<dbReference type="PROSITE" id="PS51089">
    <property type="entry name" value="HP"/>
    <property type="match status" value="1"/>
</dbReference>
<dbReference type="GO" id="GO:0051014">
    <property type="term" value="P:actin filament severing"/>
    <property type="evidence" value="ECO:0007669"/>
    <property type="project" value="TreeGrafter"/>
</dbReference>
<feature type="compositionally biased region" description="Basic and acidic residues" evidence="3">
    <location>
        <begin position="597"/>
        <end position="609"/>
    </location>
</feature>
<feature type="compositionally biased region" description="Basic and acidic residues" evidence="3">
    <location>
        <begin position="1371"/>
        <end position="1385"/>
    </location>
</feature>
<feature type="compositionally biased region" description="Low complexity" evidence="3">
    <location>
        <begin position="199"/>
        <end position="211"/>
    </location>
</feature>
<dbReference type="InterPro" id="IPR036886">
    <property type="entry name" value="Villin_headpiece_dom_sf"/>
</dbReference>
<feature type="compositionally biased region" description="Low complexity" evidence="3">
    <location>
        <begin position="1173"/>
        <end position="1184"/>
    </location>
</feature>
<feature type="compositionally biased region" description="Low complexity" evidence="3">
    <location>
        <begin position="1153"/>
        <end position="1163"/>
    </location>
</feature>
<dbReference type="InterPro" id="IPR029006">
    <property type="entry name" value="ADF-H/Gelsolin-like_dom_sf"/>
</dbReference>
<dbReference type="EMBL" id="JAHXZJ010002613">
    <property type="protein sequence ID" value="KAH0537861.1"/>
    <property type="molecule type" value="Genomic_DNA"/>
</dbReference>
<feature type="compositionally biased region" description="Low complexity" evidence="3">
    <location>
        <begin position="240"/>
        <end position="264"/>
    </location>
</feature>
<organism evidence="5 6">
    <name type="scientific">Cotesia glomerata</name>
    <name type="common">Lepidopteran parasitic wasp</name>
    <name type="synonym">Apanteles glomeratus</name>
    <dbReference type="NCBI Taxonomy" id="32391"/>
    <lineage>
        <taxon>Eukaryota</taxon>
        <taxon>Metazoa</taxon>
        <taxon>Ecdysozoa</taxon>
        <taxon>Arthropoda</taxon>
        <taxon>Hexapoda</taxon>
        <taxon>Insecta</taxon>
        <taxon>Pterygota</taxon>
        <taxon>Neoptera</taxon>
        <taxon>Endopterygota</taxon>
        <taxon>Hymenoptera</taxon>
        <taxon>Apocrita</taxon>
        <taxon>Ichneumonoidea</taxon>
        <taxon>Braconidae</taxon>
        <taxon>Microgastrinae</taxon>
        <taxon>Cotesia</taxon>
    </lineage>
</organism>
<dbReference type="PANTHER" id="PTHR11977">
    <property type="entry name" value="VILLIN"/>
    <property type="match status" value="1"/>
</dbReference>
<evidence type="ECO:0000256" key="2">
    <source>
        <dbReference type="SAM" id="Coils"/>
    </source>
</evidence>
<dbReference type="Pfam" id="PF02209">
    <property type="entry name" value="VHP"/>
    <property type="match status" value="1"/>
</dbReference>
<protein>
    <recommendedName>
        <fullName evidence="4">HP domain-containing protein</fullName>
    </recommendedName>
</protein>
<feature type="region of interest" description="Disordered" evidence="3">
    <location>
        <begin position="574"/>
        <end position="649"/>
    </location>
</feature>
<feature type="region of interest" description="Disordered" evidence="3">
    <location>
        <begin position="69"/>
        <end position="96"/>
    </location>
</feature>
<feature type="region of interest" description="Disordered" evidence="3">
    <location>
        <begin position="1152"/>
        <end position="1185"/>
    </location>
</feature>
<dbReference type="SMART" id="SM00153">
    <property type="entry name" value="VHP"/>
    <property type="match status" value="1"/>
</dbReference>
<feature type="region of interest" description="Disordered" evidence="3">
    <location>
        <begin position="504"/>
        <end position="534"/>
    </location>
</feature>
<dbReference type="GO" id="GO:0051015">
    <property type="term" value="F:actin filament binding"/>
    <property type="evidence" value="ECO:0007669"/>
    <property type="project" value="InterPro"/>
</dbReference>
<feature type="domain" description="HP" evidence="4">
    <location>
        <begin position="2275"/>
        <end position="2338"/>
    </location>
</feature>
<dbReference type="GO" id="GO:0015629">
    <property type="term" value="C:actin cytoskeleton"/>
    <property type="evidence" value="ECO:0007669"/>
    <property type="project" value="TreeGrafter"/>
</dbReference>
<dbReference type="Pfam" id="PF00626">
    <property type="entry name" value="Gelsolin"/>
    <property type="match status" value="1"/>
</dbReference>
<evidence type="ECO:0000256" key="3">
    <source>
        <dbReference type="SAM" id="MobiDB-lite"/>
    </source>
</evidence>